<feature type="domain" description="SpoVR-like C-terminal" evidence="2">
    <location>
        <begin position="389"/>
        <end position="439"/>
    </location>
</feature>
<proteinExistence type="predicted"/>
<dbReference type="Pfam" id="PF04293">
    <property type="entry name" value="SpoVR"/>
    <property type="match status" value="1"/>
</dbReference>
<evidence type="ECO:0000313" key="4">
    <source>
        <dbReference type="Proteomes" id="UP000294919"/>
    </source>
</evidence>
<accession>A0A4R2KTW6</accession>
<evidence type="ECO:0000313" key="3">
    <source>
        <dbReference type="EMBL" id="TCO74556.1"/>
    </source>
</evidence>
<name>A0A4R2KTW6_9FIRM</name>
<dbReference type="InterPro" id="IPR057008">
    <property type="entry name" value="SpoVR-like_C"/>
</dbReference>
<dbReference type="PANTHER" id="PTHR30029:SF2">
    <property type="entry name" value="STAGE V SPORULATION PROTEIN R"/>
    <property type="match status" value="1"/>
</dbReference>
<evidence type="ECO:0000259" key="2">
    <source>
        <dbReference type="Pfam" id="PF24755"/>
    </source>
</evidence>
<evidence type="ECO:0000259" key="1">
    <source>
        <dbReference type="Pfam" id="PF04293"/>
    </source>
</evidence>
<dbReference type="Proteomes" id="UP000294919">
    <property type="component" value="Unassembled WGS sequence"/>
</dbReference>
<gene>
    <name evidence="3" type="ORF">EV214_11233</name>
</gene>
<dbReference type="AlphaFoldDB" id="A0A4R2KTW6"/>
<protein>
    <submittedName>
        <fullName evidence="3">Stage V sporulation protein R</fullName>
    </submittedName>
</protein>
<feature type="domain" description="SpoVR protein-like N-terminal" evidence="1">
    <location>
        <begin position="6"/>
        <end position="386"/>
    </location>
</feature>
<keyword evidence="4" id="KW-1185">Reference proteome</keyword>
<comment type="caution">
    <text evidence="3">The sequence shown here is derived from an EMBL/GenBank/DDBJ whole genome shotgun (WGS) entry which is preliminary data.</text>
</comment>
<organism evidence="3 4">
    <name type="scientific">Marinisporobacter balticus</name>
    <dbReference type="NCBI Taxonomy" id="2018667"/>
    <lineage>
        <taxon>Bacteria</taxon>
        <taxon>Bacillati</taxon>
        <taxon>Bacillota</taxon>
        <taxon>Clostridia</taxon>
        <taxon>Peptostreptococcales</taxon>
        <taxon>Thermotaleaceae</taxon>
        <taxon>Marinisporobacter</taxon>
    </lineage>
</organism>
<dbReference type="InterPro" id="IPR007390">
    <property type="entry name" value="Spore_V_R"/>
</dbReference>
<sequence length="460" mass="54976">MTMRKYTLKELEAWNERIEKIVKDENLDCYPQEFEICCYEDMICYEAYVGMPSHYAHWSYGKAYERKKTLYKYNVEGLPYEMVINSNPCIGYLMRDNTLLLQILTMAHVYGHNDFFKNNRLFCDGTRADYTNERFKNHADRIRSYIQDPSIGYERVERILDAAHALKFQTSRVIGIKKISEEEKKKRMLKKYYDEIKHTSILEEKKDIPFPDLEKIPLEPIEDLMGFMIEYGKLEEWERDILSIVKEETAYFIPQIETKIMNEGWASYWHYKILNQLKLPQNLHIEFLNRHNQVIRPFLGNVNPYYVGFKIFEKIEEKYGREKIFEVRKMERDQSFIRRYLTEELCREMNLFQYHSRAKEVEIEEISDEEGYKAIRNTLASNTGMGSIPCIKVVEASPKDRSLLLVHEFDGRELELAYAYETLRYAATLWGGKVELRTIVDNTKKRILCDENKNIFLKNE</sequence>
<dbReference type="PANTHER" id="PTHR30029">
    <property type="entry name" value="STAGE V SPORULATION PROTEIN R"/>
    <property type="match status" value="1"/>
</dbReference>
<reference evidence="3 4" key="1">
    <citation type="submission" date="2019-03" db="EMBL/GenBank/DDBJ databases">
        <title>Genomic Encyclopedia of Type Strains, Phase IV (KMG-IV): sequencing the most valuable type-strain genomes for metagenomic binning, comparative biology and taxonomic classification.</title>
        <authorList>
            <person name="Goeker M."/>
        </authorList>
    </citation>
    <scope>NUCLEOTIDE SEQUENCE [LARGE SCALE GENOMIC DNA]</scope>
    <source>
        <strain evidence="3 4">DSM 102940</strain>
    </source>
</reference>
<dbReference type="Pfam" id="PF24755">
    <property type="entry name" value="SpoVR_C"/>
    <property type="match status" value="1"/>
</dbReference>
<dbReference type="InterPro" id="IPR056174">
    <property type="entry name" value="SpoVR_N"/>
</dbReference>
<dbReference type="EMBL" id="SLWV01000012">
    <property type="protein sequence ID" value="TCO74556.1"/>
    <property type="molecule type" value="Genomic_DNA"/>
</dbReference>